<organism evidence="1 2">
    <name type="scientific">Lineolata rhizophorae</name>
    <dbReference type="NCBI Taxonomy" id="578093"/>
    <lineage>
        <taxon>Eukaryota</taxon>
        <taxon>Fungi</taxon>
        <taxon>Dikarya</taxon>
        <taxon>Ascomycota</taxon>
        <taxon>Pezizomycotina</taxon>
        <taxon>Dothideomycetes</taxon>
        <taxon>Dothideomycetes incertae sedis</taxon>
        <taxon>Lineolatales</taxon>
        <taxon>Lineolataceae</taxon>
        <taxon>Lineolata</taxon>
    </lineage>
</organism>
<evidence type="ECO:0000313" key="1">
    <source>
        <dbReference type="EMBL" id="KAF2461943.1"/>
    </source>
</evidence>
<gene>
    <name evidence="1" type="ORF">BDY21DRAFT_417951</name>
</gene>
<reference evidence="1" key="1">
    <citation type="journal article" date="2020" name="Stud. Mycol.">
        <title>101 Dothideomycetes genomes: a test case for predicting lifestyles and emergence of pathogens.</title>
        <authorList>
            <person name="Haridas S."/>
            <person name="Albert R."/>
            <person name="Binder M."/>
            <person name="Bloem J."/>
            <person name="Labutti K."/>
            <person name="Salamov A."/>
            <person name="Andreopoulos B."/>
            <person name="Baker S."/>
            <person name="Barry K."/>
            <person name="Bills G."/>
            <person name="Bluhm B."/>
            <person name="Cannon C."/>
            <person name="Castanera R."/>
            <person name="Culley D."/>
            <person name="Daum C."/>
            <person name="Ezra D."/>
            <person name="Gonzalez J."/>
            <person name="Henrissat B."/>
            <person name="Kuo A."/>
            <person name="Liang C."/>
            <person name="Lipzen A."/>
            <person name="Lutzoni F."/>
            <person name="Magnuson J."/>
            <person name="Mondo S."/>
            <person name="Nolan M."/>
            <person name="Ohm R."/>
            <person name="Pangilinan J."/>
            <person name="Park H.-J."/>
            <person name="Ramirez L."/>
            <person name="Alfaro M."/>
            <person name="Sun H."/>
            <person name="Tritt A."/>
            <person name="Yoshinaga Y."/>
            <person name="Zwiers L.-H."/>
            <person name="Turgeon B."/>
            <person name="Goodwin S."/>
            <person name="Spatafora J."/>
            <person name="Crous P."/>
            <person name="Grigoriev I."/>
        </authorList>
    </citation>
    <scope>NUCLEOTIDE SEQUENCE</scope>
    <source>
        <strain evidence="1">ATCC 16933</strain>
    </source>
</reference>
<sequence length="201" mass="22519">MSNLNSTGLFDAARKEKRLCAVAMNDVQFLAFHESTISAIGTEGLSGCSVVMITSQYGAILAHIPPRPSIADPQDIHAGDRNVRELMSRVMSLYTWRRTYFPTADTFVLCAVYRGDVALPIQKTIIESSLSRMELPLSFSIFYEVPADRARPGQGTALIDSKNRARQKPAIFVEDRCLNGFFDDAHQYYKIHVDEKLEEVP</sequence>
<evidence type="ECO:0000313" key="2">
    <source>
        <dbReference type="Proteomes" id="UP000799766"/>
    </source>
</evidence>
<proteinExistence type="predicted"/>
<dbReference type="Proteomes" id="UP000799766">
    <property type="component" value="Unassembled WGS sequence"/>
</dbReference>
<accession>A0A6A6PEZ3</accession>
<keyword evidence="2" id="KW-1185">Reference proteome</keyword>
<dbReference type="EMBL" id="MU001670">
    <property type="protein sequence ID" value="KAF2461943.1"/>
    <property type="molecule type" value="Genomic_DNA"/>
</dbReference>
<dbReference type="AlphaFoldDB" id="A0A6A6PEZ3"/>
<name>A0A6A6PEZ3_9PEZI</name>
<protein>
    <submittedName>
        <fullName evidence="1">Uncharacterized protein</fullName>
    </submittedName>
</protein>
<dbReference type="OrthoDB" id="5368615at2759"/>